<dbReference type="Pfam" id="PF00076">
    <property type="entry name" value="RRM_1"/>
    <property type="match status" value="3"/>
</dbReference>
<dbReference type="AlphaFoldDB" id="A0A6P7FIL4"/>
<dbReference type="SMART" id="SM00360">
    <property type="entry name" value="RRM"/>
    <property type="match status" value="4"/>
</dbReference>
<feature type="domain" description="RRM" evidence="3">
    <location>
        <begin position="15"/>
        <end position="92"/>
    </location>
</feature>
<gene>
    <name evidence="4" type="primary">LOC114330718</name>
</gene>
<dbReference type="InterPro" id="IPR035979">
    <property type="entry name" value="RBD_domain_sf"/>
</dbReference>
<dbReference type="SUPFAM" id="SSF54928">
    <property type="entry name" value="RNA-binding domain, RBD"/>
    <property type="match status" value="4"/>
</dbReference>
<sequence length="480" mass="54866">MSDRRNADEDDAPYSRLFVVGARDLREDDIKNAFNKFGDVKDVWAVKDRNSGDYRGIFYVKYYKTSHAALALEEMRGTNLGGRPLKVMIAHNREAGQGQDFKPDIEEEDLKRLFIVVSKTADDNELHTHFKQFGPLAFASIVQDRETKQNKPFAYVKFHKFSDAAQAIEKCDKKYKAVFAKPRKSRAELESARPDPYRNIARPDFPAWPRNDRAPPPPLDVKEDGYFALGVIASYSVNQSQLWKLFDIVPSMDYCQVQYDENRGQSNKYEVVYKNEYWAEYALEKFHGFEYPPGERLIVKAIKSTEGSFSNGNRQKRSASSDFGNSYEIMRLAETIAQANSLIQEKTGMSADSGRLGLLPDPYESGSMCSKPLPPRQPMADKDAEVVARCFVVCIPHPRLNQAMLKDIFCRFGNLIDVYMLHHKNYGYAKYAKKQSAEKAIEVLNGIEMKGIRLSVVEAQERKQDKRQKLDLDSSIESVY</sequence>
<dbReference type="PROSITE" id="PS50102">
    <property type="entry name" value="RRM"/>
    <property type="match status" value="3"/>
</dbReference>
<accession>A0A6P7FIL4</accession>
<evidence type="ECO:0000259" key="3">
    <source>
        <dbReference type="PROSITE" id="PS50102"/>
    </source>
</evidence>
<evidence type="ECO:0000256" key="2">
    <source>
        <dbReference type="PROSITE-ProRule" id="PRU00176"/>
    </source>
</evidence>
<evidence type="ECO:0000313" key="4">
    <source>
        <dbReference type="RefSeq" id="XP_028135939.1"/>
    </source>
</evidence>
<dbReference type="InterPro" id="IPR012677">
    <property type="entry name" value="Nucleotide-bd_a/b_plait_sf"/>
</dbReference>
<name>A0A6P7FIL4_DIAVI</name>
<dbReference type="InParanoid" id="A0A6P7FIL4"/>
<dbReference type="RefSeq" id="XP_028135939.1">
    <property type="nucleotide sequence ID" value="XM_028280138.1"/>
</dbReference>
<organism evidence="4">
    <name type="scientific">Diabrotica virgifera virgifera</name>
    <name type="common">western corn rootworm</name>
    <dbReference type="NCBI Taxonomy" id="50390"/>
    <lineage>
        <taxon>Eukaryota</taxon>
        <taxon>Metazoa</taxon>
        <taxon>Ecdysozoa</taxon>
        <taxon>Arthropoda</taxon>
        <taxon>Hexapoda</taxon>
        <taxon>Insecta</taxon>
        <taxon>Pterygota</taxon>
        <taxon>Neoptera</taxon>
        <taxon>Endopterygota</taxon>
        <taxon>Coleoptera</taxon>
        <taxon>Polyphaga</taxon>
        <taxon>Cucujiformia</taxon>
        <taxon>Chrysomeloidea</taxon>
        <taxon>Chrysomelidae</taxon>
        <taxon>Galerucinae</taxon>
        <taxon>Diabroticina</taxon>
        <taxon>Diabroticites</taxon>
        <taxon>Diabrotica</taxon>
    </lineage>
</organism>
<dbReference type="InterPro" id="IPR052462">
    <property type="entry name" value="SLIRP/GR-RBP-like"/>
</dbReference>
<proteinExistence type="predicted"/>
<dbReference type="FunCoup" id="A0A6P7FIL4">
    <property type="interactions" value="1429"/>
</dbReference>
<dbReference type="PANTHER" id="PTHR48027">
    <property type="entry name" value="HETEROGENEOUS NUCLEAR RIBONUCLEOPROTEIN 87F-RELATED"/>
    <property type="match status" value="1"/>
</dbReference>
<dbReference type="GO" id="GO:0003723">
    <property type="term" value="F:RNA binding"/>
    <property type="evidence" value="ECO:0007669"/>
    <property type="project" value="UniProtKB-UniRule"/>
</dbReference>
<feature type="domain" description="RRM" evidence="3">
    <location>
        <begin position="111"/>
        <end position="194"/>
    </location>
</feature>
<dbReference type="Gene3D" id="3.30.70.330">
    <property type="match status" value="3"/>
</dbReference>
<reference evidence="4" key="1">
    <citation type="submission" date="2025-08" db="UniProtKB">
        <authorList>
            <consortium name="RefSeq"/>
        </authorList>
    </citation>
    <scope>IDENTIFICATION</scope>
</reference>
<dbReference type="InterPro" id="IPR000504">
    <property type="entry name" value="RRM_dom"/>
</dbReference>
<evidence type="ECO:0000256" key="1">
    <source>
        <dbReference type="ARBA" id="ARBA00022884"/>
    </source>
</evidence>
<dbReference type="OrthoDB" id="78437at2759"/>
<protein>
    <submittedName>
        <fullName evidence="4">RNA-binding protein 45</fullName>
    </submittedName>
</protein>
<keyword evidence="1 2" id="KW-0694">RNA-binding</keyword>
<feature type="domain" description="RRM" evidence="3">
    <location>
        <begin position="388"/>
        <end position="461"/>
    </location>
</feature>